<evidence type="ECO:0000313" key="3">
    <source>
        <dbReference type="Proteomes" id="UP000682713"/>
    </source>
</evidence>
<comment type="similarity">
    <text evidence="1">Belongs to the HesB/IscA family.</text>
</comment>
<sequence>MQIHLTDKAAEWFHNEMFLEKGEYVRFYVRYGGSSPIQQGFSLGVNKEDPIDLGVLQKIDGINYFIEKRDTWYFDGHDLYVDYNEKLDEPLYEYKKNNG</sequence>
<dbReference type="PIRSF" id="PIRSF034852">
    <property type="entry name" value="UCP034852"/>
    <property type="match status" value="1"/>
</dbReference>
<evidence type="ECO:0000256" key="1">
    <source>
        <dbReference type="ARBA" id="ARBA00006718"/>
    </source>
</evidence>
<reference evidence="2 3" key="1">
    <citation type="submission" date="2021-05" db="EMBL/GenBank/DDBJ databases">
        <title>Novel Bacillus species.</title>
        <authorList>
            <person name="Liu G."/>
        </authorList>
    </citation>
    <scope>NUCLEOTIDE SEQUENCE [LARGE SCALE GENOMIC DNA]</scope>
    <source>
        <strain evidence="2 3">FJAT-49732</strain>
    </source>
</reference>
<gene>
    <name evidence="2" type="ORF">KHA93_05380</name>
</gene>
<dbReference type="RefSeq" id="WP_213109795.1">
    <property type="nucleotide sequence ID" value="NZ_JAGYPJ010000001.1"/>
</dbReference>
<dbReference type="EMBL" id="JAGYPJ010000001">
    <property type="protein sequence ID" value="MBS4199088.1"/>
    <property type="molecule type" value="Genomic_DNA"/>
</dbReference>
<dbReference type="Proteomes" id="UP000682713">
    <property type="component" value="Unassembled WGS sequence"/>
</dbReference>
<protein>
    <submittedName>
        <fullName evidence="2">HesB/YadR/YfhF family protein</fullName>
    </submittedName>
</protein>
<accession>A0A942TKE5</accession>
<dbReference type="InterPro" id="IPR035903">
    <property type="entry name" value="HesB-like_dom_sf"/>
</dbReference>
<dbReference type="SUPFAM" id="SSF89360">
    <property type="entry name" value="HesB-like domain"/>
    <property type="match status" value="1"/>
</dbReference>
<keyword evidence="3" id="KW-1185">Reference proteome</keyword>
<organism evidence="2 3">
    <name type="scientific">Lederbergia citrisecunda</name>
    <dbReference type="NCBI Taxonomy" id="2833583"/>
    <lineage>
        <taxon>Bacteria</taxon>
        <taxon>Bacillati</taxon>
        <taxon>Bacillota</taxon>
        <taxon>Bacilli</taxon>
        <taxon>Bacillales</taxon>
        <taxon>Bacillaceae</taxon>
        <taxon>Lederbergia</taxon>
    </lineage>
</organism>
<comment type="caution">
    <text evidence="2">The sequence shown here is derived from an EMBL/GenBank/DDBJ whole genome shotgun (WGS) entry which is preliminary data.</text>
</comment>
<dbReference type="InterPro" id="IPR008326">
    <property type="entry name" value="PdhI-like"/>
</dbReference>
<name>A0A942TKE5_9BACI</name>
<dbReference type="AlphaFoldDB" id="A0A942TKE5"/>
<proteinExistence type="inferred from homology"/>
<evidence type="ECO:0000313" key="2">
    <source>
        <dbReference type="EMBL" id="MBS4199088.1"/>
    </source>
</evidence>